<dbReference type="InterPro" id="IPR014001">
    <property type="entry name" value="Helicase_ATP-bd"/>
</dbReference>
<evidence type="ECO:0000256" key="3">
    <source>
        <dbReference type="ARBA" id="ARBA00022840"/>
    </source>
</evidence>
<organism evidence="10 11">
    <name type="scientific">Colletotrichum chrysophilum</name>
    <dbReference type="NCBI Taxonomy" id="1836956"/>
    <lineage>
        <taxon>Eukaryota</taxon>
        <taxon>Fungi</taxon>
        <taxon>Dikarya</taxon>
        <taxon>Ascomycota</taxon>
        <taxon>Pezizomycotina</taxon>
        <taxon>Sordariomycetes</taxon>
        <taxon>Hypocreomycetidae</taxon>
        <taxon>Glomerellales</taxon>
        <taxon>Glomerellaceae</taxon>
        <taxon>Colletotrichum</taxon>
        <taxon>Colletotrichum gloeosporioides species complex</taxon>
    </lineage>
</organism>
<dbReference type="GO" id="GO:0009378">
    <property type="term" value="F:four-way junction helicase activity"/>
    <property type="evidence" value="ECO:0007669"/>
    <property type="project" value="TreeGrafter"/>
</dbReference>
<comment type="catalytic activity">
    <reaction evidence="4">
        <text>Couples ATP hydrolysis with the unwinding of duplex DNA by translocating in the 3'-5' direction.</text>
        <dbReference type="EC" id="5.6.2.4"/>
    </reaction>
</comment>
<sequence length="1046" mass="115696">MDDDFEFDSADEADLLAVADGVPRNAKRAPDDGDDAIEEPASKKHRSGSQTSELAQKVPAVAIKELDRQINSRSPEESGVTVVISPLIALMKDQVDALRRRGISAAVLDSTQTRETFVDIHQKLSCGKLDLLYCAPERLNNEGFLASLQAIRGGIRLLAIDEAHFARFAKEANVERVVCLTATATAAVAKDIRDTFNILPEGLFVTSMYRSNMFAEFAKRTELITWVLKGTESLSKSLVAKGFKAKPYHAGLDKDVRSDIQDKFLRSTDMIIVGTIAFGMGIDKENVRTIIHFDLPSSIEAYSQQIGRAGRDGKPSTCMLYLSDKDFFLRNVLVHGERPSRLALRALFEEICDEEHCRLSPGETFSVGITMQSKRVDIKETQLSIIYAYLELKFGLLRAGTPQYSEYKYQVIQRQEYNDDDTPAAKAIRRGSRTAKIWTFIEIDDVADGKHLNRGDITRRLDHWAESGVVKLQKSGVQNVFRLKKALPKSQPEIDAMIDNIDQEITKKEKQDLQRVQDLVNLLTGTKCITRALAAYFADTTHASVEECGHCTWCETHKQVVLPEFKPKPLDKDLMKSIASVCKALCSDEARKAKSSKTPSATKQALANSTAKDDPRFMACVAFGIKTPRISSMQLWKNEAVFERMSDCNFDLIESEDQKAKFLIAQIIEPSEHETTHDKARTLAFRPETLISPRRRRVGCPLAFFSQLPSAPFDLSVSGRKADDKNISSPSAAAPFSPAAVAKKDRPDSPMFTVRQAAGKGLGVFAATPIPRGQRVLADRALLTLLPSETSANILRQAHALPTAGQKSLLSLSLNPGKAGVLSWAESLWQSKTSPGRTVLNHTILNIFRNNNFNIGDETQALFPQVARLNHSCVPNAQGNFNKKLDAFTVHATRDIKPEEEITISYLDEHLGLRQARQDHLQDGYGFLCDCSACDPKTSEAGEARRAEIAAKLQQFAEAASEDPRAEFELMLALVKAYDMEGIRGREAATMHIAAARMAAKLGEAAQTRDLALKGLQLEEEAVGKDSQFYISTRKDVEGLSVNVDA</sequence>
<dbReference type="GO" id="GO:0005634">
    <property type="term" value="C:nucleus"/>
    <property type="evidence" value="ECO:0007669"/>
    <property type="project" value="TreeGrafter"/>
</dbReference>
<dbReference type="GO" id="GO:0000724">
    <property type="term" value="P:double-strand break repair via homologous recombination"/>
    <property type="evidence" value="ECO:0007669"/>
    <property type="project" value="TreeGrafter"/>
</dbReference>
<name>A0AAD9EL66_9PEZI</name>
<feature type="compositionally biased region" description="Low complexity" evidence="6">
    <location>
        <begin position="728"/>
        <end position="741"/>
    </location>
</feature>
<dbReference type="CDD" id="cd20071">
    <property type="entry name" value="SET_SMYD"/>
    <property type="match status" value="1"/>
</dbReference>
<evidence type="ECO:0000259" key="9">
    <source>
        <dbReference type="PROSITE" id="PS51194"/>
    </source>
</evidence>
<dbReference type="GO" id="GO:0043138">
    <property type="term" value="F:3'-5' DNA helicase activity"/>
    <property type="evidence" value="ECO:0007669"/>
    <property type="project" value="UniProtKB-EC"/>
</dbReference>
<evidence type="ECO:0000256" key="6">
    <source>
        <dbReference type="SAM" id="MobiDB-lite"/>
    </source>
</evidence>
<dbReference type="PROSITE" id="PS51194">
    <property type="entry name" value="HELICASE_CTER"/>
    <property type="match status" value="1"/>
</dbReference>
<comment type="caution">
    <text evidence="10">The sequence shown here is derived from an EMBL/GenBank/DDBJ whole genome shotgun (WGS) entry which is preliminary data.</text>
</comment>
<evidence type="ECO:0000313" key="11">
    <source>
        <dbReference type="Proteomes" id="UP001243330"/>
    </source>
</evidence>
<evidence type="ECO:0000259" key="8">
    <source>
        <dbReference type="PROSITE" id="PS51192"/>
    </source>
</evidence>
<dbReference type="Proteomes" id="UP001243330">
    <property type="component" value="Unassembled WGS sequence"/>
</dbReference>
<feature type="domain" description="Helicase C-terminal" evidence="9">
    <location>
        <begin position="191"/>
        <end position="355"/>
    </location>
</feature>
<dbReference type="Pfam" id="PF00856">
    <property type="entry name" value="SET"/>
    <property type="match status" value="1"/>
</dbReference>
<dbReference type="EC" id="5.6.2.4" evidence="5"/>
<dbReference type="InterPro" id="IPR027417">
    <property type="entry name" value="P-loop_NTPase"/>
</dbReference>
<feature type="domain" description="Helicase ATP-binding" evidence="8">
    <location>
        <begin position="39"/>
        <end position="202"/>
    </location>
</feature>
<dbReference type="AlphaFoldDB" id="A0AAD9EL66"/>
<keyword evidence="11" id="KW-1185">Reference proteome</keyword>
<keyword evidence="3" id="KW-0067">ATP-binding</keyword>
<dbReference type="SMART" id="SM00317">
    <property type="entry name" value="SET"/>
    <property type="match status" value="1"/>
</dbReference>
<evidence type="ECO:0000256" key="4">
    <source>
        <dbReference type="ARBA" id="ARBA00034617"/>
    </source>
</evidence>
<feature type="domain" description="SET" evidence="7">
    <location>
        <begin position="750"/>
        <end position="907"/>
    </location>
</feature>
<proteinExistence type="inferred from homology"/>
<dbReference type="GO" id="GO:0005524">
    <property type="term" value="F:ATP binding"/>
    <property type="evidence" value="ECO:0007669"/>
    <property type="project" value="UniProtKB-KW"/>
</dbReference>
<dbReference type="PANTHER" id="PTHR13710">
    <property type="entry name" value="DNA HELICASE RECQ FAMILY MEMBER"/>
    <property type="match status" value="1"/>
</dbReference>
<evidence type="ECO:0000259" key="7">
    <source>
        <dbReference type="PROSITE" id="PS50280"/>
    </source>
</evidence>
<dbReference type="InterPro" id="IPR011990">
    <property type="entry name" value="TPR-like_helical_dom_sf"/>
</dbReference>
<dbReference type="SMART" id="SM00490">
    <property type="entry name" value="HELICc"/>
    <property type="match status" value="1"/>
</dbReference>
<dbReference type="GO" id="GO:0003676">
    <property type="term" value="F:nucleic acid binding"/>
    <property type="evidence" value="ECO:0007669"/>
    <property type="project" value="InterPro"/>
</dbReference>
<dbReference type="InterPro" id="IPR001650">
    <property type="entry name" value="Helicase_C-like"/>
</dbReference>
<dbReference type="SUPFAM" id="SSF82199">
    <property type="entry name" value="SET domain"/>
    <property type="match status" value="1"/>
</dbReference>
<dbReference type="Gene3D" id="1.25.40.10">
    <property type="entry name" value="Tetratricopeptide repeat domain"/>
    <property type="match status" value="1"/>
</dbReference>
<evidence type="ECO:0000256" key="5">
    <source>
        <dbReference type="ARBA" id="ARBA00034808"/>
    </source>
</evidence>
<dbReference type="PROSITE" id="PS50280">
    <property type="entry name" value="SET"/>
    <property type="match status" value="1"/>
</dbReference>
<evidence type="ECO:0000256" key="1">
    <source>
        <dbReference type="ARBA" id="ARBA00005446"/>
    </source>
</evidence>
<dbReference type="InterPro" id="IPR001214">
    <property type="entry name" value="SET_dom"/>
</dbReference>
<dbReference type="PANTHER" id="PTHR13710:SF120">
    <property type="entry name" value="BIFUNCTIONAL 3'-5' EXONUCLEASE_ATP-DEPENDENT HELICASE WRN"/>
    <property type="match status" value="1"/>
</dbReference>
<dbReference type="Gene3D" id="3.40.50.300">
    <property type="entry name" value="P-loop containing nucleotide triphosphate hydrolases"/>
    <property type="match status" value="2"/>
</dbReference>
<dbReference type="SUPFAM" id="SSF52540">
    <property type="entry name" value="P-loop containing nucleoside triphosphate hydrolases"/>
    <property type="match status" value="1"/>
</dbReference>
<protein>
    <recommendedName>
        <fullName evidence="5">DNA 3'-5' helicase</fullName>
        <ecNumber evidence="5">5.6.2.4</ecNumber>
    </recommendedName>
</protein>
<evidence type="ECO:0000313" key="10">
    <source>
        <dbReference type="EMBL" id="KAK1852540.1"/>
    </source>
</evidence>
<keyword evidence="2" id="KW-0547">Nucleotide-binding</keyword>
<dbReference type="InterPro" id="IPR032284">
    <property type="entry name" value="RecQ_Zn-bd"/>
</dbReference>
<dbReference type="EMBL" id="JAQOWY010000072">
    <property type="protein sequence ID" value="KAK1852540.1"/>
    <property type="molecule type" value="Genomic_DNA"/>
</dbReference>
<feature type="region of interest" description="Disordered" evidence="6">
    <location>
        <begin position="16"/>
        <end position="54"/>
    </location>
</feature>
<reference evidence="10" key="1">
    <citation type="submission" date="2023-01" db="EMBL/GenBank/DDBJ databases">
        <title>Colletotrichum chrysophilum M932 genome sequence.</title>
        <authorList>
            <person name="Baroncelli R."/>
        </authorList>
    </citation>
    <scope>NUCLEOTIDE SEQUENCE</scope>
    <source>
        <strain evidence="10">M932</strain>
    </source>
</reference>
<dbReference type="GO" id="GO:0005737">
    <property type="term" value="C:cytoplasm"/>
    <property type="evidence" value="ECO:0007669"/>
    <property type="project" value="TreeGrafter"/>
</dbReference>
<dbReference type="InterPro" id="IPR036388">
    <property type="entry name" value="WH-like_DNA-bd_sf"/>
</dbReference>
<dbReference type="Gene3D" id="1.10.10.10">
    <property type="entry name" value="Winged helix-like DNA-binding domain superfamily/Winged helix DNA-binding domain"/>
    <property type="match status" value="1"/>
</dbReference>
<dbReference type="Gene3D" id="2.170.270.10">
    <property type="entry name" value="SET domain"/>
    <property type="match status" value="1"/>
</dbReference>
<dbReference type="PROSITE" id="PS51192">
    <property type="entry name" value="HELICASE_ATP_BIND_1"/>
    <property type="match status" value="1"/>
</dbReference>
<accession>A0AAD9EL66</accession>
<dbReference type="InterPro" id="IPR046341">
    <property type="entry name" value="SET_dom_sf"/>
</dbReference>
<dbReference type="Pfam" id="PF00270">
    <property type="entry name" value="DEAD"/>
    <property type="match status" value="1"/>
</dbReference>
<feature type="region of interest" description="Disordered" evidence="6">
    <location>
        <begin position="724"/>
        <end position="748"/>
    </location>
</feature>
<keyword evidence="10" id="KW-0378">Hydrolase</keyword>
<dbReference type="Pfam" id="PF16124">
    <property type="entry name" value="RecQ_Zn_bind"/>
    <property type="match status" value="1"/>
</dbReference>
<evidence type="ECO:0000256" key="2">
    <source>
        <dbReference type="ARBA" id="ARBA00022741"/>
    </source>
</evidence>
<gene>
    <name evidence="10" type="ORF">CCHR01_04794</name>
</gene>
<dbReference type="GO" id="GO:0005694">
    <property type="term" value="C:chromosome"/>
    <property type="evidence" value="ECO:0007669"/>
    <property type="project" value="TreeGrafter"/>
</dbReference>
<keyword evidence="10" id="KW-0347">Helicase</keyword>
<dbReference type="InterPro" id="IPR011545">
    <property type="entry name" value="DEAD/DEAH_box_helicase_dom"/>
</dbReference>
<dbReference type="Pfam" id="PF00271">
    <property type="entry name" value="Helicase_C"/>
    <property type="match status" value="1"/>
</dbReference>
<comment type="similarity">
    <text evidence="1">Belongs to the helicase family. RecQ subfamily.</text>
</comment>